<dbReference type="PANTHER" id="PTHR15137:SF9">
    <property type="entry name" value="TRANSCRIPTION INITIATION FACTOR TFIID SUBUNIT 2"/>
    <property type="match status" value="1"/>
</dbReference>
<evidence type="ECO:0000256" key="5">
    <source>
        <dbReference type="ARBA" id="ARBA00023163"/>
    </source>
</evidence>
<dbReference type="GO" id="GO:0005669">
    <property type="term" value="C:transcription factor TFIID complex"/>
    <property type="evidence" value="ECO:0007669"/>
    <property type="project" value="InterPro"/>
</dbReference>
<dbReference type="AlphaFoldDB" id="A0A8S1FA60"/>
<dbReference type="InterPro" id="IPR045357">
    <property type="entry name" value="Aminopeptidase_N-like_N"/>
</dbReference>
<dbReference type="OrthoDB" id="308861at2759"/>
<dbReference type="GO" id="GO:0003682">
    <property type="term" value="F:chromatin binding"/>
    <property type="evidence" value="ECO:0007669"/>
    <property type="project" value="TreeGrafter"/>
</dbReference>
<name>A0A8S1FA60_9PELO</name>
<dbReference type="PANTHER" id="PTHR15137">
    <property type="entry name" value="TRANSCRIPTION INITIATION FACTOR TFIID"/>
    <property type="match status" value="1"/>
</dbReference>
<dbReference type="GO" id="GO:0008270">
    <property type="term" value="F:zinc ion binding"/>
    <property type="evidence" value="ECO:0007669"/>
    <property type="project" value="InterPro"/>
</dbReference>
<organism evidence="12 13">
    <name type="scientific">Caenorhabditis bovis</name>
    <dbReference type="NCBI Taxonomy" id="2654633"/>
    <lineage>
        <taxon>Eukaryota</taxon>
        <taxon>Metazoa</taxon>
        <taxon>Ecdysozoa</taxon>
        <taxon>Nematoda</taxon>
        <taxon>Chromadorea</taxon>
        <taxon>Rhabditida</taxon>
        <taxon>Rhabditina</taxon>
        <taxon>Rhabditomorpha</taxon>
        <taxon>Rhabditoidea</taxon>
        <taxon>Rhabditidae</taxon>
        <taxon>Peloderinae</taxon>
        <taxon>Caenorhabditis</taxon>
    </lineage>
</organism>
<evidence type="ECO:0000259" key="8">
    <source>
        <dbReference type="Pfam" id="PF01433"/>
    </source>
</evidence>
<evidence type="ECO:0000256" key="2">
    <source>
        <dbReference type="ARBA" id="ARBA00010937"/>
    </source>
</evidence>
<feature type="domain" description="Peptidase M1 membrane alanine aminopeptidase" evidence="8">
    <location>
        <begin position="324"/>
        <end position="513"/>
    </location>
</feature>
<evidence type="ECO:0000256" key="1">
    <source>
        <dbReference type="ARBA" id="ARBA00004123"/>
    </source>
</evidence>
<proteinExistence type="inferred from homology"/>
<gene>
    <name evidence="12" type="ORF">CBOVIS_LOCUS10890</name>
</gene>
<sequence length="1089" mass="124138">MDHEAPPHLDRFSPPNGENSAARINGFVGSRPPSNNQDHAQASTSAPNVVLAELYQVPGVKHKAPFRSLSYQVQISQFCFAARSFKVHAEITIHPNEPNLTLIYLHLGKDALLPSECAELNGSVTLDNVEVKYRRRNPIEYALTSNQNRSLADFEPKYYHQLKENDYNLEILIPEQLRNKVKQRRTFRLAIDVFVKNPKKGLNFVDARSGDSHMYTYHCPYMSGTREWLPCFDEPDQLALWEISFELDRNLLPVASAELTDKCHDENTNLMTYAFTQNVPTNACNMGWCVGKFRVEPHQESPTIHTFSLPGLSSFVKYTTTFIDKMVEFLEEKLSCRLAYPTLKIVFVDQTTEDIGCYSSMLVISTNLLYHKKIIDVVQEVRQQLIHGIAQQFFGCFISPSHWIYWWMLKALARLLTSLYVETKLGLAESRWQLKRIMDDVCDYEHQWGKILLSPNLNDSPRINLHFDARHEYTCSPLYVEAMIKKGFLTMRMLLKRLGQEPFLRVLHRMLTVGLEMSEKRSTPGAWKHLLTCTEAFFRSVSTVTGSEIPTFVEQWLKTGGHAAFSARFEFNRKRNMIELEVKQDDSEGNGRSQYAGPLSVVVQEIDGAFTHTVQIDGATSHADLQCHSKGRRQKKKKIPILTGEEVEFDLSNMDAESPVLWIRLDHDFLLIREISISQPIFHWEYMLKYERDVIAQMEALERIQIFPSAQSKSVIVDTISNDKFFYRIRCRSAFVLSAVQNRRMEALNSGVPVLVNMFKEVYGSKASPNIPKSNNFVVTSQNLQQYFVMQSLPQAVARLRKQTGECYEDVLAFLLDLIKFNDNSTNRYSDDFYRASLYSSLAACVHPSEYLPLRVELPENLSQVMRSLLQEFTYALNNDTINPSYGRVCGIAALSGLYQLQKNGYIPLDSELLWMFAQPNVCSQMRRAAIALIVDRISSDGHAADTRHSDLLMLLEMAETDQDPSIRHLIVKLLATTPPFATYNNTDFGYLNPCNTIEIADMLWRLLTNREVDCAVRSGISDLYFSMFGLGVPPVKGGPAEAPGHHRAYVTMPTASSNLASSQWHSSSYEAARRSPPRVTNFGDDSLM</sequence>
<feature type="region of interest" description="Disordered" evidence="7">
    <location>
        <begin position="23"/>
        <end position="44"/>
    </location>
</feature>
<dbReference type="GO" id="GO:0016251">
    <property type="term" value="F:RNA polymerase II general transcription initiation factor activity"/>
    <property type="evidence" value="ECO:0007669"/>
    <property type="project" value="TreeGrafter"/>
</dbReference>
<dbReference type="GO" id="GO:0008237">
    <property type="term" value="F:metallopeptidase activity"/>
    <property type="evidence" value="ECO:0007669"/>
    <property type="project" value="InterPro"/>
</dbReference>
<dbReference type="InterPro" id="IPR042097">
    <property type="entry name" value="Aminopeptidase_N-like_N_sf"/>
</dbReference>
<evidence type="ECO:0000313" key="12">
    <source>
        <dbReference type="EMBL" id="CAB3409208.1"/>
    </source>
</evidence>
<dbReference type="Pfam" id="PF17900">
    <property type="entry name" value="Peptidase_M1_N"/>
    <property type="match status" value="1"/>
</dbReference>
<dbReference type="CDD" id="cd09839">
    <property type="entry name" value="M1_like_TAF2"/>
    <property type="match status" value="1"/>
</dbReference>
<feature type="region of interest" description="Disordered" evidence="7">
    <location>
        <begin position="1069"/>
        <end position="1089"/>
    </location>
</feature>
<dbReference type="SUPFAM" id="SSF63737">
    <property type="entry name" value="Leukotriene A4 hydrolase N-terminal domain"/>
    <property type="match status" value="1"/>
</dbReference>
<evidence type="ECO:0000256" key="4">
    <source>
        <dbReference type="ARBA" id="ARBA00023015"/>
    </source>
</evidence>
<dbReference type="InterPro" id="IPR037813">
    <property type="entry name" value="TAF2"/>
</dbReference>
<keyword evidence="6" id="KW-0539">Nucleus</keyword>
<reference evidence="12 13" key="1">
    <citation type="submission" date="2020-04" db="EMBL/GenBank/DDBJ databases">
        <authorList>
            <person name="Laetsch R D."/>
            <person name="Stevens L."/>
            <person name="Kumar S."/>
            <person name="Blaxter L. M."/>
        </authorList>
    </citation>
    <scope>NUCLEOTIDE SEQUENCE [LARGE SCALE GENOMIC DNA]</scope>
</reference>
<feature type="domain" description="Aminopeptidase N-like N-terminal" evidence="9">
    <location>
        <begin position="123"/>
        <end position="280"/>
    </location>
</feature>
<dbReference type="EMBL" id="CADEPM010000008">
    <property type="protein sequence ID" value="CAB3409208.1"/>
    <property type="molecule type" value="Genomic_DNA"/>
</dbReference>
<dbReference type="Gene3D" id="1.10.390.10">
    <property type="entry name" value="Neutral Protease Domain 2"/>
    <property type="match status" value="1"/>
</dbReference>
<feature type="compositionally biased region" description="Polar residues" evidence="7">
    <location>
        <begin position="32"/>
        <end position="44"/>
    </location>
</feature>
<evidence type="ECO:0000259" key="9">
    <source>
        <dbReference type="Pfam" id="PF17900"/>
    </source>
</evidence>
<evidence type="ECO:0000256" key="6">
    <source>
        <dbReference type="ARBA" id="ARBA00023242"/>
    </source>
</evidence>
<accession>A0A8S1FA60</accession>
<dbReference type="Gene3D" id="2.60.40.1730">
    <property type="entry name" value="tricorn interacting facor f3 domain"/>
    <property type="match status" value="1"/>
</dbReference>
<dbReference type="InterPro" id="IPR057345">
    <property type="entry name" value="Ig-like_TAF2"/>
</dbReference>
<dbReference type="GO" id="GO:0006367">
    <property type="term" value="P:transcription initiation at RNA polymerase II promoter"/>
    <property type="evidence" value="ECO:0007669"/>
    <property type="project" value="TreeGrafter"/>
</dbReference>
<dbReference type="GO" id="GO:0000976">
    <property type="term" value="F:transcription cis-regulatory region binding"/>
    <property type="evidence" value="ECO:0007669"/>
    <property type="project" value="TreeGrafter"/>
</dbReference>
<comment type="caution">
    <text evidence="12">The sequence shown here is derived from an EMBL/GenBank/DDBJ whole genome shotgun (WGS) entry which is preliminary data.</text>
</comment>
<comment type="similarity">
    <text evidence="2">Belongs to the TAF2 family.</text>
</comment>
<dbReference type="InterPro" id="IPR027268">
    <property type="entry name" value="Peptidase_M4/M1_CTD_sf"/>
</dbReference>
<dbReference type="InterPro" id="IPR014782">
    <property type="entry name" value="Peptidase_M1_dom"/>
</dbReference>
<evidence type="ECO:0000259" key="10">
    <source>
        <dbReference type="Pfam" id="PF25316"/>
    </source>
</evidence>
<keyword evidence="5" id="KW-0804">Transcription</keyword>
<evidence type="ECO:0000256" key="3">
    <source>
        <dbReference type="ARBA" id="ARBA00017363"/>
    </source>
</evidence>
<feature type="domain" description="Transcription initiation factor TFIID subunit 2 Ig-like" evidence="10">
    <location>
        <begin position="561"/>
        <end position="680"/>
    </location>
</feature>
<feature type="domain" description="Transcription initiation factor TFIID subunit 2 TPR repeats" evidence="11">
    <location>
        <begin position="682"/>
        <end position="1034"/>
    </location>
</feature>
<keyword evidence="13" id="KW-1185">Reference proteome</keyword>
<dbReference type="Pfam" id="PF01433">
    <property type="entry name" value="Peptidase_M1"/>
    <property type="match status" value="1"/>
</dbReference>
<dbReference type="InterPro" id="IPR057991">
    <property type="entry name" value="TPR_TAF2_C"/>
</dbReference>
<protein>
    <recommendedName>
        <fullName evidence="3">Transcription initiation factor TFIID subunit 2</fullName>
    </recommendedName>
</protein>
<dbReference type="Pfam" id="PF25577">
    <property type="entry name" value="TPR_TAF2_C"/>
    <property type="match status" value="1"/>
</dbReference>
<dbReference type="Pfam" id="PF25316">
    <property type="entry name" value="TAF2_3rd"/>
    <property type="match status" value="1"/>
</dbReference>
<dbReference type="Proteomes" id="UP000494206">
    <property type="component" value="Unassembled WGS sequence"/>
</dbReference>
<dbReference type="SUPFAM" id="SSF55486">
    <property type="entry name" value="Metalloproteases ('zincins'), catalytic domain"/>
    <property type="match status" value="1"/>
</dbReference>
<comment type="subcellular location">
    <subcellularLocation>
        <location evidence="1">Nucleus</location>
    </subcellularLocation>
</comment>
<evidence type="ECO:0000259" key="11">
    <source>
        <dbReference type="Pfam" id="PF25577"/>
    </source>
</evidence>
<evidence type="ECO:0000256" key="7">
    <source>
        <dbReference type="SAM" id="MobiDB-lite"/>
    </source>
</evidence>
<keyword evidence="4" id="KW-0805">Transcription regulation</keyword>
<evidence type="ECO:0000313" key="13">
    <source>
        <dbReference type="Proteomes" id="UP000494206"/>
    </source>
</evidence>